<comment type="caution">
    <text evidence="2">The sequence shown here is derived from an EMBL/GenBank/DDBJ whole genome shotgun (WGS) entry which is preliminary data.</text>
</comment>
<dbReference type="Pfam" id="PF00561">
    <property type="entry name" value="Abhydrolase_1"/>
    <property type="match status" value="1"/>
</dbReference>
<feature type="domain" description="AB hydrolase-1" evidence="1">
    <location>
        <begin position="43"/>
        <end position="276"/>
    </location>
</feature>
<evidence type="ECO:0000313" key="2">
    <source>
        <dbReference type="EMBL" id="RDK05816.1"/>
    </source>
</evidence>
<gene>
    <name evidence="2" type="ORF">DN412_34775</name>
</gene>
<protein>
    <submittedName>
        <fullName evidence="2">Alpha/beta hydrolase</fullName>
    </submittedName>
</protein>
<proteinExistence type="predicted"/>
<dbReference type="InterPro" id="IPR050266">
    <property type="entry name" value="AB_hydrolase_sf"/>
</dbReference>
<dbReference type="GO" id="GO:0016020">
    <property type="term" value="C:membrane"/>
    <property type="evidence" value="ECO:0007669"/>
    <property type="project" value="TreeGrafter"/>
</dbReference>
<dbReference type="AlphaFoldDB" id="A0A370NJS4"/>
<organism evidence="2 3">
    <name type="scientific">Cupriavidus lacunae</name>
    <dbReference type="NCBI Taxonomy" id="2666307"/>
    <lineage>
        <taxon>Bacteria</taxon>
        <taxon>Pseudomonadati</taxon>
        <taxon>Pseudomonadota</taxon>
        <taxon>Betaproteobacteria</taxon>
        <taxon>Burkholderiales</taxon>
        <taxon>Burkholderiaceae</taxon>
        <taxon>Cupriavidus</taxon>
    </lineage>
</organism>
<dbReference type="InterPro" id="IPR029058">
    <property type="entry name" value="AB_hydrolase_fold"/>
</dbReference>
<dbReference type="InterPro" id="IPR000073">
    <property type="entry name" value="AB_hydrolase_1"/>
</dbReference>
<dbReference type="SUPFAM" id="SSF53474">
    <property type="entry name" value="alpha/beta-Hydrolases"/>
    <property type="match status" value="1"/>
</dbReference>
<dbReference type="Proteomes" id="UP000255165">
    <property type="component" value="Unassembled WGS sequence"/>
</dbReference>
<dbReference type="PRINTS" id="PR00111">
    <property type="entry name" value="ABHYDROLASE"/>
</dbReference>
<reference evidence="3" key="1">
    <citation type="submission" date="2018-06" db="EMBL/GenBank/DDBJ databases">
        <authorList>
            <person name="Feng T."/>
            <person name="Jeon C.O."/>
        </authorList>
    </citation>
    <scope>NUCLEOTIDE SEQUENCE [LARGE SCALE GENOMIC DNA]</scope>
    <source>
        <strain evidence="3">S23</strain>
    </source>
</reference>
<dbReference type="RefSeq" id="WP_115215725.1">
    <property type="nucleotide sequence ID" value="NZ_QKWJ01000081.1"/>
</dbReference>
<dbReference type="PANTHER" id="PTHR43798:SF5">
    <property type="entry name" value="MONOACYLGLYCEROL LIPASE ABHD6"/>
    <property type="match status" value="1"/>
</dbReference>
<sequence length="291" mass="31666">MDLTTNRIPSIWQRLFTTTHRLGWVNAAGVHTRYLEAGPADAPVVVMLHGTAGSLENFCANVAAYARYFRVVAIDMLGCGLTDKPDHDYLISDYAEHVRATMDALDIDRAAVVGVSLGSWVGAALALAYPARVDKLVMVAPAGIITDAEEEARVAEGVRKRRLTASADPTWETVHAAMKGLVIDPATLSDDLVAIRLAIYRDPRMNAAMPHLLAFSLGGQALSEAQWRSLSLPIQVFAAIDAPNMFLSNAYAIARTVPNADLVELHGCDHWAQYEQPDAFNEASISFLRRP</sequence>
<keyword evidence="3" id="KW-1185">Reference proteome</keyword>
<dbReference type="PRINTS" id="PR00412">
    <property type="entry name" value="EPOXHYDRLASE"/>
</dbReference>
<dbReference type="Gene3D" id="3.40.50.1820">
    <property type="entry name" value="alpha/beta hydrolase"/>
    <property type="match status" value="1"/>
</dbReference>
<keyword evidence="2" id="KW-0378">Hydrolase</keyword>
<accession>A0A370NJS4</accession>
<dbReference type="PANTHER" id="PTHR43798">
    <property type="entry name" value="MONOACYLGLYCEROL LIPASE"/>
    <property type="match status" value="1"/>
</dbReference>
<name>A0A370NJS4_9BURK</name>
<evidence type="ECO:0000259" key="1">
    <source>
        <dbReference type="Pfam" id="PF00561"/>
    </source>
</evidence>
<dbReference type="GO" id="GO:0046464">
    <property type="term" value="P:acylglycerol catabolic process"/>
    <property type="evidence" value="ECO:0007669"/>
    <property type="project" value="TreeGrafter"/>
</dbReference>
<dbReference type="GO" id="GO:0047372">
    <property type="term" value="F:monoacylglycerol lipase activity"/>
    <property type="evidence" value="ECO:0007669"/>
    <property type="project" value="TreeGrafter"/>
</dbReference>
<evidence type="ECO:0000313" key="3">
    <source>
        <dbReference type="Proteomes" id="UP000255165"/>
    </source>
</evidence>
<dbReference type="EMBL" id="QKWJ01000081">
    <property type="protein sequence ID" value="RDK05816.1"/>
    <property type="molecule type" value="Genomic_DNA"/>
</dbReference>
<dbReference type="InterPro" id="IPR000639">
    <property type="entry name" value="Epox_hydrolase-like"/>
</dbReference>